<dbReference type="Pfam" id="PF16256">
    <property type="entry name" value="DUF4911"/>
    <property type="match status" value="1"/>
</dbReference>
<proteinExistence type="predicted"/>
<evidence type="ECO:0000313" key="1">
    <source>
        <dbReference type="EMBL" id="PMP64689.1"/>
    </source>
</evidence>
<evidence type="ECO:0000313" key="2">
    <source>
        <dbReference type="Proteomes" id="UP000235731"/>
    </source>
</evidence>
<accession>A0A2N7PLJ7</accession>
<reference evidence="1 2" key="1">
    <citation type="submission" date="2018-01" db="EMBL/GenBank/DDBJ databases">
        <title>Metagenomic assembled genomes from two thermal pools in the Uzon Caldera, Kamchatka, Russia.</title>
        <authorList>
            <person name="Wilkins L."/>
            <person name="Ettinger C."/>
        </authorList>
    </citation>
    <scope>NUCLEOTIDE SEQUENCE [LARGE SCALE GENOMIC DNA]</scope>
    <source>
        <strain evidence="1">ZAV-15</strain>
    </source>
</reference>
<gene>
    <name evidence="1" type="ORF">C0197_00065</name>
</gene>
<dbReference type="AlphaFoldDB" id="A0A2N7PLJ7"/>
<name>A0A2N7PLJ7_9BACT</name>
<dbReference type="Proteomes" id="UP000235731">
    <property type="component" value="Unassembled WGS sequence"/>
</dbReference>
<organism evidence="1 2">
    <name type="scientific">Caldimicrobium thiodismutans</name>
    <dbReference type="NCBI Taxonomy" id="1653476"/>
    <lineage>
        <taxon>Bacteria</taxon>
        <taxon>Pseudomonadati</taxon>
        <taxon>Thermodesulfobacteriota</taxon>
        <taxon>Thermodesulfobacteria</taxon>
        <taxon>Thermodesulfobacteriales</taxon>
        <taxon>Thermodesulfobacteriaceae</taxon>
        <taxon>Caldimicrobium</taxon>
    </lineage>
</organism>
<dbReference type="EMBL" id="PNIE01000001">
    <property type="protein sequence ID" value="PMP64689.1"/>
    <property type="molecule type" value="Genomic_DNA"/>
</dbReference>
<protein>
    <submittedName>
        <fullName evidence="1">DUF4911 domain-containing protein</fullName>
    </submittedName>
</protein>
<sequence>MMSHKSIFTKSKCLFFQMDPSQIAFLKFILEGYDHLATLTVHDASQGILQISFYPTEEEIIKEILKDFEISYQISSYHQNLKSQ</sequence>
<dbReference type="InterPro" id="IPR032587">
    <property type="entry name" value="DUF4911"/>
</dbReference>
<comment type="caution">
    <text evidence="1">The sequence shown here is derived from an EMBL/GenBank/DDBJ whole genome shotgun (WGS) entry which is preliminary data.</text>
</comment>